<evidence type="ECO:0000313" key="1">
    <source>
        <dbReference type="EMBL" id="KAK4885899.1"/>
    </source>
</evidence>
<dbReference type="EMBL" id="JARPUR010000001">
    <property type="protein sequence ID" value="KAK4885899.1"/>
    <property type="molecule type" value="Genomic_DNA"/>
</dbReference>
<keyword evidence="2" id="KW-1185">Reference proteome</keyword>
<name>A0AAN7SLQ0_9COLE</name>
<protein>
    <submittedName>
        <fullName evidence="1">Uncharacterized protein</fullName>
    </submittedName>
</protein>
<evidence type="ECO:0000313" key="2">
    <source>
        <dbReference type="Proteomes" id="UP001353858"/>
    </source>
</evidence>
<proteinExistence type="predicted"/>
<dbReference type="Proteomes" id="UP001353858">
    <property type="component" value="Unassembled WGS sequence"/>
</dbReference>
<reference evidence="2" key="1">
    <citation type="submission" date="2023-01" db="EMBL/GenBank/DDBJ databases">
        <title>Key to firefly adult light organ development and bioluminescence: homeobox transcription factors regulate luciferase expression and transportation to peroxisome.</title>
        <authorList>
            <person name="Fu X."/>
        </authorList>
    </citation>
    <scope>NUCLEOTIDE SEQUENCE [LARGE SCALE GENOMIC DNA]</scope>
</reference>
<dbReference type="AlphaFoldDB" id="A0AAN7SLQ0"/>
<sequence>MGSALMLAEPINTYNEPKSTDNIESNIKTDLILTYSGSYTRSIESSTTTLNSLVGFSPSSFDDSEDDFLISTPKKRPTAAAVVYHKISDHELNNYIICHLGGSEVIKYYKEKKL</sequence>
<accession>A0AAN7SLQ0</accession>
<comment type="caution">
    <text evidence="1">The sequence shown here is derived from an EMBL/GenBank/DDBJ whole genome shotgun (WGS) entry which is preliminary data.</text>
</comment>
<gene>
    <name evidence="1" type="ORF">RN001_002170</name>
</gene>
<organism evidence="1 2">
    <name type="scientific">Aquatica leii</name>
    <dbReference type="NCBI Taxonomy" id="1421715"/>
    <lineage>
        <taxon>Eukaryota</taxon>
        <taxon>Metazoa</taxon>
        <taxon>Ecdysozoa</taxon>
        <taxon>Arthropoda</taxon>
        <taxon>Hexapoda</taxon>
        <taxon>Insecta</taxon>
        <taxon>Pterygota</taxon>
        <taxon>Neoptera</taxon>
        <taxon>Endopterygota</taxon>
        <taxon>Coleoptera</taxon>
        <taxon>Polyphaga</taxon>
        <taxon>Elateriformia</taxon>
        <taxon>Elateroidea</taxon>
        <taxon>Lampyridae</taxon>
        <taxon>Luciolinae</taxon>
        <taxon>Aquatica</taxon>
    </lineage>
</organism>